<evidence type="ECO:0000256" key="3">
    <source>
        <dbReference type="ARBA" id="ARBA00005712"/>
    </source>
</evidence>
<evidence type="ECO:0000256" key="11">
    <source>
        <dbReference type="RuleBase" id="RU003656"/>
    </source>
</evidence>
<evidence type="ECO:0000256" key="2">
    <source>
        <dbReference type="ARBA" id="ARBA00004184"/>
    </source>
</evidence>
<keyword evidence="7 10" id="KW-0472">Membrane</keyword>
<name>A0A1I5YPN6_9RHOB</name>
<evidence type="ECO:0000256" key="9">
    <source>
        <dbReference type="ARBA" id="ARBA00023310"/>
    </source>
</evidence>
<dbReference type="PANTHER" id="PTHR13822">
    <property type="entry name" value="ATP SYNTHASE DELTA/EPSILON CHAIN"/>
    <property type="match status" value="1"/>
</dbReference>
<evidence type="ECO:0000256" key="10">
    <source>
        <dbReference type="HAMAP-Rule" id="MF_00530"/>
    </source>
</evidence>
<keyword evidence="8 10" id="KW-0139">CF(1)</keyword>
<comment type="subunit">
    <text evidence="10 11">F-type ATPases have 2 components, CF(1) - the catalytic core - and CF(0) - the membrane proton channel. CF(1) has five subunits: alpha(3), beta(3), gamma(1), delta(1), epsilon(1). CF(0) has three main subunits: a, b and c.</text>
</comment>
<keyword evidence="4 10" id="KW-0813">Transport</keyword>
<gene>
    <name evidence="10" type="primary">atpC</name>
    <name evidence="13" type="ORF">SAMN05421853_106139</name>
</gene>
<dbReference type="GO" id="GO:0005886">
    <property type="term" value="C:plasma membrane"/>
    <property type="evidence" value="ECO:0007669"/>
    <property type="project" value="UniProtKB-SubCell"/>
</dbReference>
<keyword evidence="14" id="KW-1185">Reference proteome</keyword>
<evidence type="ECO:0000256" key="4">
    <source>
        <dbReference type="ARBA" id="ARBA00022448"/>
    </source>
</evidence>
<proteinExistence type="inferred from homology"/>
<dbReference type="AlphaFoldDB" id="A0A1I5YPN6"/>
<feature type="domain" description="ATP synthase F1 complex delta/epsilon subunit N-terminal" evidence="12">
    <location>
        <begin position="5"/>
        <end position="82"/>
    </location>
</feature>
<evidence type="ECO:0000313" key="13">
    <source>
        <dbReference type="EMBL" id="SFQ46082.1"/>
    </source>
</evidence>
<organism evidence="13 14">
    <name type="scientific">Roseivivax halotolerans</name>
    <dbReference type="NCBI Taxonomy" id="93684"/>
    <lineage>
        <taxon>Bacteria</taxon>
        <taxon>Pseudomonadati</taxon>
        <taxon>Pseudomonadota</taxon>
        <taxon>Alphaproteobacteria</taxon>
        <taxon>Rhodobacterales</taxon>
        <taxon>Roseobacteraceae</taxon>
        <taxon>Roseivivax</taxon>
    </lineage>
</organism>
<evidence type="ECO:0000259" key="12">
    <source>
        <dbReference type="Pfam" id="PF02823"/>
    </source>
</evidence>
<dbReference type="NCBIfam" id="TIGR01216">
    <property type="entry name" value="ATP_synt_epsi"/>
    <property type="match status" value="1"/>
</dbReference>
<dbReference type="HAMAP" id="MF_00530">
    <property type="entry name" value="ATP_synth_epsil_bac"/>
    <property type="match status" value="1"/>
</dbReference>
<dbReference type="InterPro" id="IPR036771">
    <property type="entry name" value="ATPsynth_dsu/esu_N"/>
</dbReference>
<comment type="subcellular location">
    <subcellularLocation>
        <location evidence="10">Cell membrane</location>
        <topology evidence="10">Peripheral membrane protein</topology>
    </subcellularLocation>
    <subcellularLocation>
        <location evidence="2">Endomembrane system</location>
        <topology evidence="2">Peripheral membrane protein</topology>
    </subcellularLocation>
</comment>
<keyword evidence="9 10" id="KW-0066">ATP synthesis</keyword>
<keyword evidence="6 10" id="KW-0406">Ion transport</keyword>
<sequence>MADTMQFDLVSPERRLLQAEVTSVQIPGADGDMTAMPNHAPLITTLRPGILTVETTNGTEEFVVTGGFAEMGEGLSVLAERALPRGDMDQETYDKLVEDAETEYRKAKETFKNEPGPVDDAAKLLADMVAVGTHIGLSTKQPNL</sequence>
<dbReference type="NCBIfam" id="NF009978">
    <property type="entry name" value="PRK13443.1"/>
    <property type="match status" value="1"/>
</dbReference>
<evidence type="ECO:0000256" key="7">
    <source>
        <dbReference type="ARBA" id="ARBA00023136"/>
    </source>
</evidence>
<reference evidence="14" key="1">
    <citation type="submission" date="2016-10" db="EMBL/GenBank/DDBJ databases">
        <authorList>
            <person name="Varghese N."/>
            <person name="Submissions S."/>
        </authorList>
    </citation>
    <scope>NUCLEOTIDE SEQUENCE [LARGE SCALE GENOMIC DNA]</scope>
    <source>
        <strain evidence="14">JCM 10271</strain>
    </source>
</reference>
<evidence type="ECO:0000256" key="6">
    <source>
        <dbReference type="ARBA" id="ARBA00023065"/>
    </source>
</evidence>
<comment type="similarity">
    <text evidence="3 10 11">Belongs to the ATPase epsilon chain family.</text>
</comment>
<dbReference type="InterPro" id="IPR020546">
    <property type="entry name" value="ATP_synth_F1_dsu/esu_N"/>
</dbReference>
<dbReference type="GO" id="GO:0046933">
    <property type="term" value="F:proton-transporting ATP synthase activity, rotational mechanism"/>
    <property type="evidence" value="ECO:0007669"/>
    <property type="project" value="UniProtKB-UniRule"/>
</dbReference>
<accession>A0A1I5YPN6</accession>
<dbReference type="RefSeq" id="WP_093011490.1">
    <property type="nucleotide sequence ID" value="NZ_FOXV01000006.1"/>
</dbReference>
<dbReference type="STRING" id="93684.SAMN05421853_106139"/>
<dbReference type="SUPFAM" id="SSF51344">
    <property type="entry name" value="Epsilon subunit of F1F0-ATP synthase N-terminal domain"/>
    <property type="match status" value="1"/>
</dbReference>
<evidence type="ECO:0000256" key="8">
    <source>
        <dbReference type="ARBA" id="ARBA00023196"/>
    </source>
</evidence>
<protein>
    <recommendedName>
        <fullName evidence="10">ATP synthase epsilon chain</fullName>
    </recommendedName>
    <alternativeName>
        <fullName evidence="10">ATP synthase F1 sector epsilon subunit</fullName>
    </alternativeName>
    <alternativeName>
        <fullName evidence="10">F-ATPase epsilon subunit</fullName>
    </alternativeName>
</protein>
<dbReference type="InterPro" id="IPR001469">
    <property type="entry name" value="ATP_synth_F1_dsu/esu"/>
</dbReference>
<keyword evidence="10" id="KW-1003">Cell membrane</keyword>
<dbReference type="Gene3D" id="2.60.15.10">
    <property type="entry name" value="F0F1 ATP synthase delta/epsilon subunit, N-terminal"/>
    <property type="match status" value="1"/>
</dbReference>
<dbReference type="Pfam" id="PF02823">
    <property type="entry name" value="ATP-synt_DE_N"/>
    <property type="match status" value="1"/>
</dbReference>
<comment type="function">
    <text evidence="1 10">Produces ATP from ADP in the presence of a proton gradient across the membrane.</text>
</comment>
<dbReference type="EMBL" id="FOXV01000006">
    <property type="protein sequence ID" value="SFQ46082.1"/>
    <property type="molecule type" value="Genomic_DNA"/>
</dbReference>
<evidence type="ECO:0000313" key="14">
    <source>
        <dbReference type="Proteomes" id="UP000243106"/>
    </source>
</evidence>
<dbReference type="GO" id="GO:0012505">
    <property type="term" value="C:endomembrane system"/>
    <property type="evidence" value="ECO:0007669"/>
    <property type="project" value="UniProtKB-SubCell"/>
</dbReference>
<keyword evidence="5 10" id="KW-0375">Hydrogen ion transport</keyword>
<dbReference type="GO" id="GO:0005524">
    <property type="term" value="F:ATP binding"/>
    <property type="evidence" value="ECO:0007669"/>
    <property type="project" value="UniProtKB-UniRule"/>
</dbReference>
<dbReference type="PANTHER" id="PTHR13822:SF10">
    <property type="entry name" value="ATP SYNTHASE EPSILON CHAIN, CHLOROPLASTIC"/>
    <property type="match status" value="1"/>
</dbReference>
<evidence type="ECO:0000256" key="1">
    <source>
        <dbReference type="ARBA" id="ARBA00003543"/>
    </source>
</evidence>
<evidence type="ECO:0000256" key="5">
    <source>
        <dbReference type="ARBA" id="ARBA00022781"/>
    </source>
</evidence>
<dbReference type="Proteomes" id="UP000243106">
    <property type="component" value="Unassembled WGS sequence"/>
</dbReference>
<dbReference type="CDD" id="cd12152">
    <property type="entry name" value="F1-ATPase_delta"/>
    <property type="match status" value="1"/>
</dbReference>
<dbReference type="GO" id="GO:0045259">
    <property type="term" value="C:proton-transporting ATP synthase complex"/>
    <property type="evidence" value="ECO:0007669"/>
    <property type="project" value="UniProtKB-KW"/>
</dbReference>